<feature type="region of interest" description="Disordered" evidence="1">
    <location>
        <begin position="38"/>
        <end position="57"/>
    </location>
</feature>
<evidence type="ECO:0000256" key="2">
    <source>
        <dbReference type="SAM" id="Phobius"/>
    </source>
</evidence>
<evidence type="ECO:0008006" key="5">
    <source>
        <dbReference type="Google" id="ProtNLM"/>
    </source>
</evidence>
<proteinExistence type="predicted"/>
<accession>A0ABT7ECP3</accession>
<dbReference type="Proteomes" id="UP001301012">
    <property type="component" value="Unassembled WGS sequence"/>
</dbReference>
<feature type="transmembrane region" description="Helical" evidence="2">
    <location>
        <begin position="12"/>
        <end position="31"/>
    </location>
</feature>
<keyword evidence="2" id="KW-1133">Transmembrane helix</keyword>
<evidence type="ECO:0000313" key="4">
    <source>
        <dbReference type="Proteomes" id="UP001301012"/>
    </source>
</evidence>
<evidence type="ECO:0000256" key="1">
    <source>
        <dbReference type="SAM" id="MobiDB-lite"/>
    </source>
</evidence>
<protein>
    <recommendedName>
        <fullName evidence="5">Bypass of forespore C C-terminal domain-containing protein</fullName>
    </recommendedName>
</protein>
<keyword evidence="4" id="KW-1185">Reference proteome</keyword>
<organism evidence="3 4">
    <name type="scientific">Romboutsia sedimentorum</name>
    <dbReference type="NCBI Taxonomy" id="1368474"/>
    <lineage>
        <taxon>Bacteria</taxon>
        <taxon>Bacillati</taxon>
        <taxon>Bacillota</taxon>
        <taxon>Clostridia</taxon>
        <taxon>Peptostreptococcales</taxon>
        <taxon>Peptostreptococcaceae</taxon>
        <taxon>Romboutsia</taxon>
    </lineage>
</organism>
<sequence>MFEKKEPFKWKAPILVLTGIVVLSGGIYLGVKTTDIKDKESKQTKVEQKAEKPVEKEKEAFGISKDCEIWVHKKNEDGSDSDKTPMMVGTIDKALLDKSEEEIVAYLNDRYPNRKIDSLSKHEILLSEVAPTNEPSKSNKYSLEEDEGFIGLYRYDSDGKKDLIEKTQIKMDSLPKSLQEDIKNSVVVDTEDEAYSKLENFDS</sequence>
<name>A0ABT7ECP3_9FIRM</name>
<comment type="caution">
    <text evidence="3">The sequence shown here is derived from an EMBL/GenBank/DDBJ whole genome shotgun (WGS) entry which is preliminary data.</text>
</comment>
<keyword evidence="2" id="KW-0812">Transmembrane</keyword>
<dbReference type="EMBL" id="JASKYM010000010">
    <property type="protein sequence ID" value="MDK2564695.1"/>
    <property type="molecule type" value="Genomic_DNA"/>
</dbReference>
<reference evidence="3 4" key="1">
    <citation type="submission" date="2023-05" db="EMBL/GenBank/DDBJ databases">
        <title>Rombocin, a short stable natural nisin variant, displays selective antimicrobial activity against Listeria monocytogenes and employs dual mode of action to kill target bacterial strains.</title>
        <authorList>
            <person name="Wambui J."/>
            <person name="Stephan R."/>
            <person name="Kuipers O.P."/>
        </authorList>
    </citation>
    <scope>NUCLEOTIDE SEQUENCE [LARGE SCALE GENOMIC DNA]</scope>
    <source>
        <strain evidence="3 4">RC002</strain>
    </source>
</reference>
<gene>
    <name evidence="3" type="ORF">QOZ84_14230</name>
</gene>
<keyword evidence="2" id="KW-0472">Membrane</keyword>
<evidence type="ECO:0000313" key="3">
    <source>
        <dbReference type="EMBL" id="MDK2564695.1"/>
    </source>
</evidence>
<dbReference type="RefSeq" id="WP_284133609.1">
    <property type="nucleotide sequence ID" value="NZ_JASKYM010000010.1"/>
</dbReference>